<proteinExistence type="inferred from homology"/>
<dbReference type="Gene3D" id="3.40.605.10">
    <property type="entry name" value="Aldehyde Dehydrogenase, Chain A, domain 1"/>
    <property type="match status" value="1"/>
</dbReference>
<accession>A0A177HTZ6</accession>
<comment type="similarity">
    <text evidence="1 4">Belongs to the aldehyde dehydrogenase family.</text>
</comment>
<evidence type="ECO:0000313" key="6">
    <source>
        <dbReference type="EMBL" id="OAH13598.1"/>
    </source>
</evidence>
<dbReference type="STRING" id="1716141.STSP_29520"/>
<keyword evidence="2 4" id="KW-0560">Oxidoreductase</keyword>
<dbReference type="CDD" id="cd07093">
    <property type="entry name" value="ALDH_F8_HMSADH"/>
    <property type="match status" value="1"/>
</dbReference>
<dbReference type="EC" id="1.2.1.85" evidence="6"/>
<dbReference type="OrthoDB" id="6882680at2"/>
<dbReference type="Pfam" id="PF00171">
    <property type="entry name" value="Aldedh"/>
    <property type="match status" value="1"/>
</dbReference>
<dbReference type="InterPro" id="IPR016160">
    <property type="entry name" value="Ald_DH_CS_CYS"/>
</dbReference>
<dbReference type="InterPro" id="IPR016163">
    <property type="entry name" value="Ald_DH_C"/>
</dbReference>
<feature type="domain" description="Aldehyde dehydrogenase" evidence="5">
    <location>
        <begin position="27"/>
        <end position="475"/>
    </location>
</feature>
<dbReference type="AlphaFoldDB" id="A0A177HTZ6"/>
<dbReference type="SUPFAM" id="SSF53720">
    <property type="entry name" value="ALDH-like"/>
    <property type="match status" value="1"/>
</dbReference>
<dbReference type="InterPro" id="IPR015590">
    <property type="entry name" value="Aldehyde_DH_dom"/>
</dbReference>
<evidence type="ECO:0000256" key="4">
    <source>
        <dbReference type="RuleBase" id="RU003345"/>
    </source>
</evidence>
<evidence type="ECO:0000256" key="2">
    <source>
        <dbReference type="ARBA" id="ARBA00023002"/>
    </source>
</evidence>
<dbReference type="PANTHER" id="PTHR11699">
    <property type="entry name" value="ALDEHYDE DEHYDROGENASE-RELATED"/>
    <property type="match status" value="1"/>
</dbReference>
<name>A0A177HTZ6_9ACTN</name>
<dbReference type="InterPro" id="IPR029510">
    <property type="entry name" value="Ald_DH_CS_GLU"/>
</dbReference>
<evidence type="ECO:0000256" key="3">
    <source>
        <dbReference type="PROSITE-ProRule" id="PRU10007"/>
    </source>
</evidence>
<dbReference type="GO" id="GO:0016620">
    <property type="term" value="F:oxidoreductase activity, acting on the aldehyde or oxo group of donors, NAD or NADP as acceptor"/>
    <property type="evidence" value="ECO:0007669"/>
    <property type="project" value="InterPro"/>
</dbReference>
<reference evidence="6 7" key="1">
    <citation type="submission" date="2015-12" db="EMBL/GenBank/DDBJ databases">
        <title>Genome sequence of Streptomyces sp. G25.</title>
        <authorList>
            <person name="Poehlein A."/>
            <person name="Roettig A."/>
            <person name="Hiessl S."/>
            <person name="Hauschild P."/>
            <person name="Schauer J."/>
            <person name="Madkour M.H."/>
            <person name="Al-Ansari A.M."/>
            <person name="Almakishah N.H."/>
            <person name="Steinbuechel A."/>
            <person name="Daniel R."/>
        </authorList>
    </citation>
    <scope>NUCLEOTIDE SEQUENCE [LARGE SCALE GENOMIC DNA]</scope>
    <source>
        <strain evidence="7">G25(2015)</strain>
    </source>
</reference>
<dbReference type="InterPro" id="IPR016161">
    <property type="entry name" value="Ald_DH/histidinol_DH"/>
</dbReference>
<organism evidence="6 7">
    <name type="scientific">Streptomyces jeddahensis</name>
    <dbReference type="NCBI Taxonomy" id="1716141"/>
    <lineage>
        <taxon>Bacteria</taxon>
        <taxon>Bacillati</taxon>
        <taxon>Actinomycetota</taxon>
        <taxon>Actinomycetes</taxon>
        <taxon>Kitasatosporales</taxon>
        <taxon>Streptomycetaceae</taxon>
        <taxon>Streptomyces</taxon>
    </lineage>
</organism>
<sequence>MTEHTITVAGVAVDTRHRIGGERVASAETFTDVSPIDGSTLGEISRGTPTEAAAAVAAAKAAFPGWAATPRAERARILHAIADGVEKRLEELAIVETNDNGALLRSHRRGVMPRVAHNFRFFADWLRTLDHEDFQTRGHTNHVSWDPAGPCVLITPWNAPLMLATWKVAPALAAGNTVILKPAEWSPLTASLLADIAAEAGLPAGVLNVVQGYGSEIGDALTSHPDVRRISFTGSVPTAKRIAASAASNLTPLSLELGGKSPLLVFADADLDLAVDLAVEQYDNAGQVCLAGTRLLVEESITEEFTRRFVEKATALKQGDPRDEATDIGPNIHPRQLEKIDGFVQRAIAAGARAVIGGHCKDGQYYAPTLLTDVAQDSEIVQEEVFGPVLTLQTFADEDEAVRLANDTRFGLAATVATGDPERADRVTSQLVAGTVWVNCFFVRDLQAPFGGSRLSGVGREGGTWSFDFYCDVKNTVTAPNGWNNHG</sequence>
<dbReference type="FunFam" id="3.40.605.10:FF:000007">
    <property type="entry name" value="NAD/NADP-dependent betaine aldehyde dehydrogenase"/>
    <property type="match status" value="1"/>
</dbReference>
<protein>
    <submittedName>
        <fullName evidence="6">2-hydroxymuconic semialdehyde dehydrogenase</fullName>
        <ecNumber evidence="6">1.2.1.85</ecNumber>
    </submittedName>
</protein>
<feature type="active site" evidence="3">
    <location>
        <position position="256"/>
    </location>
</feature>
<evidence type="ECO:0000259" key="5">
    <source>
        <dbReference type="Pfam" id="PF00171"/>
    </source>
</evidence>
<comment type="caution">
    <text evidence="6">The sequence shown here is derived from an EMBL/GenBank/DDBJ whole genome shotgun (WGS) entry which is preliminary data.</text>
</comment>
<dbReference type="InterPro" id="IPR016162">
    <property type="entry name" value="Ald_DH_N"/>
</dbReference>
<dbReference type="PATRIC" id="fig|1716141.3.peg.3106"/>
<dbReference type="Proteomes" id="UP000077381">
    <property type="component" value="Unassembled WGS sequence"/>
</dbReference>
<dbReference type="EMBL" id="LOHS01000075">
    <property type="protein sequence ID" value="OAH13598.1"/>
    <property type="molecule type" value="Genomic_DNA"/>
</dbReference>
<keyword evidence="7" id="KW-1185">Reference proteome</keyword>
<dbReference type="PROSITE" id="PS00687">
    <property type="entry name" value="ALDEHYDE_DEHYDR_GLU"/>
    <property type="match status" value="1"/>
</dbReference>
<evidence type="ECO:0000256" key="1">
    <source>
        <dbReference type="ARBA" id="ARBA00009986"/>
    </source>
</evidence>
<evidence type="ECO:0000313" key="7">
    <source>
        <dbReference type="Proteomes" id="UP000077381"/>
    </source>
</evidence>
<dbReference type="Gene3D" id="3.40.309.10">
    <property type="entry name" value="Aldehyde Dehydrogenase, Chain A, domain 2"/>
    <property type="match status" value="1"/>
</dbReference>
<dbReference type="RefSeq" id="WP_067277110.1">
    <property type="nucleotide sequence ID" value="NZ_LOHS01000075.1"/>
</dbReference>
<gene>
    <name evidence="6" type="primary">xylG_2</name>
    <name evidence="6" type="ORF">STSP_29520</name>
</gene>
<dbReference type="PROSITE" id="PS00070">
    <property type="entry name" value="ALDEHYDE_DEHYDR_CYS"/>
    <property type="match status" value="1"/>
</dbReference>
<dbReference type="FunFam" id="3.40.309.10:FF:000012">
    <property type="entry name" value="Betaine aldehyde dehydrogenase"/>
    <property type="match status" value="1"/>
</dbReference>